<feature type="repeat" description="ARM" evidence="7">
    <location>
        <begin position="460"/>
        <end position="506"/>
    </location>
</feature>
<keyword evidence="11" id="KW-1185">Reference proteome</keyword>
<dbReference type="OrthoDB" id="6105938at2759"/>
<evidence type="ECO:0000256" key="3">
    <source>
        <dbReference type="ARBA" id="ARBA00012483"/>
    </source>
</evidence>
<keyword evidence="4" id="KW-0808">Transferase</keyword>
<dbReference type="SMART" id="SM00504">
    <property type="entry name" value="Ubox"/>
    <property type="match status" value="1"/>
</dbReference>
<accession>A0A833R4D0</accession>
<dbReference type="InterPro" id="IPR003613">
    <property type="entry name" value="Ubox_domain"/>
</dbReference>
<feature type="domain" description="U-box" evidence="9">
    <location>
        <begin position="281"/>
        <end position="355"/>
    </location>
</feature>
<keyword evidence="5" id="KW-0677">Repeat</keyword>
<gene>
    <name evidence="10" type="ORF">FCM35_KLT04765</name>
</gene>
<dbReference type="GO" id="GO:0016567">
    <property type="term" value="P:protein ubiquitination"/>
    <property type="evidence" value="ECO:0007669"/>
    <property type="project" value="UniProtKB-UniPathway"/>
</dbReference>
<dbReference type="InterPro" id="IPR011989">
    <property type="entry name" value="ARM-like"/>
</dbReference>
<dbReference type="EC" id="2.3.2.27" evidence="3"/>
<dbReference type="UniPathway" id="UPA00143"/>
<dbReference type="PROSITE" id="PS51698">
    <property type="entry name" value="U_BOX"/>
    <property type="match status" value="1"/>
</dbReference>
<comment type="caution">
    <text evidence="10">The sequence shown here is derived from an EMBL/GenBank/DDBJ whole genome shotgun (WGS) entry which is preliminary data.</text>
</comment>
<evidence type="ECO:0000256" key="7">
    <source>
        <dbReference type="PROSITE-ProRule" id="PRU00259"/>
    </source>
</evidence>
<dbReference type="InterPro" id="IPR016024">
    <property type="entry name" value="ARM-type_fold"/>
</dbReference>
<dbReference type="CDD" id="cd16664">
    <property type="entry name" value="RING-Ubox_PUB"/>
    <property type="match status" value="1"/>
</dbReference>
<evidence type="ECO:0000256" key="2">
    <source>
        <dbReference type="ARBA" id="ARBA00004906"/>
    </source>
</evidence>
<dbReference type="InterPro" id="IPR058678">
    <property type="entry name" value="ARM_PUB"/>
</dbReference>
<evidence type="ECO:0000313" key="10">
    <source>
        <dbReference type="EMBL" id="KAF3329434.1"/>
    </source>
</evidence>
<keyword evidence="6" id="KW-0833">Ubl conjugation pathway</keyword>
<dbReference type="Gene3D" id="1.25.10.10">
    <property type="entry name" value="Leucine-rich Repeat Variant"/>
    <property type="match status" value="1"/>
</dbReference>
<comment type="pathway">
    <text evidence="2">Protein modification; protein ubiquitination.</text>
</comment>
<proteinExistence type="predicted"/>
<organism evidence="10 11">
    <name type="scientific">Carex littledalei</name>
    <dbReference type="NCBI Taxonomy" id="544730"/>
    <lineage>
        <taxon>Eukaryota</taxon>
        <taxon>Viridiplantae</taxon>
        <taxon>Streptophyta</taxon>
        <taxon>Embryophyta</taxon>
        <taxon>Tracheophyta</taxon>
        <taxon>Spermatophyta</taxon>
        <taxon>Magnoliopsida</taxon>
        <taxon>Liliopsida</taxon>
        <taxon>Poales</taxon>
        <taxon>Cyperaceae</taxon>
        <taxon>Cyperoideae</taxon>
        <taxon>Cariceae</taxon>
        <taxon>Carex</taxon>
        <taxon>Carex subgen. Euthyceras</taxon>
    </lineage>
</organism>
<dbReference type="PANTHER" id="PTHR23315">
    <property type="entry name" value="U BOX DOMAIN-CONTAINING"/>
    <property type="match status" value="1"/>
</dbReference>
<dbReference type="GO" id="GO:0061630">
    <property type="term" value="F:ubiquitin protein ligase activity"/>
    <property type="evidence" value="ECO:0007669"/>
    <property type="project" value="UniProtKB-EC"/>
</dbReference>
<evidence type="ECO:0000256" key="4">
    <source>
        <dbReference type="ARBA" id="ARBA00022679"/>
    </source>
</evidence>
<evidence type="ECO:0000256" key="8">
    <source>
        <dbReference type="SAM" id="MobiDB-lite"/>
    </source>
</evidence>
<dbReference type="PANTHER" id="PTHR23315:SF284">
    <property type="entry name" value="U-BOX DOMAIN-CONTAINING PROTEIN 7"/>
    <property type="match status" value="1"/>
</dbReference>
<dbReference type="SUPFAM" id="SSF57850">
    <property type="entry name" value="RING/U-box"/>
    <property type="match status" value="1"/>
</dbReference>
<feature type="compositionally biased region" description="Low complexity" evidence="8">
    <location>
        <begin position="714"/>
        <end position="732"/>
    </location>
</feature>
<name>A0A833R4D0_9POAL</name>
<dbReference type="SUPFAM" id="SSF48371">
    <property type="entry name" value="ARM repeat"/>
    <property type="match status" value="1"/>
</dbReference>
<evidence type="ECO:0000259" key="9">
    <source>
        <dbReference type="PROSITE" id="PS51698"/>
    </source>
</evidence>
<dbReference type="Gene3D" id="3.30.40.10">
    <property type="entry name" value="Zinc/RING finger domain, C3HC4 (zinc finger)"/>
    <property type="match status" value="1"/>
</dbReference>
<dbReference type="EMBL" id="SWLB01000014">
    <property type="protein sequence ID" value="KAF3329434.1"/>
    <property type="molecule type" value="Genomic_DNA"/>
</dbReference>
<sequence length="765" mass="84800">MGAIDVDESSFIMGEPKLHGGMYNAFHPIVCKVMGIFPCIEASRPRSKSGIQALCSLHVALDRSKTLLRHCSDCSKLYLAITSDSILAKFEKARLSLQESLRRVVEICTEHICNQIMEIVSELEEVSFSLDKSEKEAGDEIIRLLQKNGKPNNTNSTDSAELEIFHQAALKLGITSSRAVLTERRSLKKLIERARSEGDKRKESVLSYLYHLVRKYSKLFRSEFGDDTDSQGSAPCSPTVLGFEDSYGSCGGMSRAFDRNLSKIRSFNFRSSGFRSGNLSVPPEELRCPISLQLMYDPVIVSSGQTYERVCIEKWLNDGHKTCPKTQQELVHLCLTPNYCVKGLIGSWCEHNRFPIPESPPDNFDMNWSVESGDSNNRKSMEVVPLEEESCITQVAENSDYGSPSPSPSSALDGNNEGYNRLLAILEDGKSTGKTYKLVEQIRYVLKDDAEARTQMGANGFAEALVRFLRLAVYDGDEKAQEMGAMALFNLTVSNNRSKALVISAGVIDLLEQMIKKQQTAEPATALYLNLSCLDEAKQVIGSSPAVVRLVQLLHTNSSNQCKHDSLYTLYNLSTHQPNIPCLLSSGILDGLYSILMAPPSPEGDLYRSEKALAVLINLASTPAGRKEILSYPGLITYLATLLDTGESTEQEQAVACLLVMCNGDEQCIPVVLQEGIIPSLVSVSVNGTARGQEKAQKLLKLFREQRQREPSFSSPSPEEQEVEQQQKPMQQMVVKKSMCKSRSKKFGRTLSAILKYRSCSVYQC</sequence>
<evidence type="ECO:0000256" key="6">
    <source>
        <dbReference type="ARBA" id="ARBA00022786"/>
    </source>
</evidence>
<dbReference type="PROSITE" id="PS50176">
    <property type="entry name" value="ARM_REPEAT"/>
    <property type="match status" value="1"/>
</dbReference>
<dbReference type="FunFam" id="3.30.40.10:FF:000114">
    <property type="entry name" value="RING-type E3 ubiquitin transferase"/>
    <property type="match status" value="1"/>
</dbReference>
<feature type="region of interest" description="Disordered" evidence="8">
    <location>
        <begin position="709"/>
        <end position="732"/>
    </location>
</feature>
<evidence type="ECO:0000256" key="5">
    <source>
        <dbReference type="ARBA" id="ARBA00022737"/>
    </source>
</evidence>
<dbReference type="InterPro" id="IPR013083">
    <property type="entry name" value="Znf_RING/FYVE/PHD"/>
</dbReference>
<dbReference type="InterPro" id="IPR000225">
    <property type="entry name" value="Armadillo"/>
</dbReference>
<dbReference type="Pfam" id="PF25598">
    <property type="entry name" value="ARM_PUB"/>
    <property type="match status" value="1"/>
</dbReference>
<reference evidence="10" key="1">
    <citation type="submission" date="2020-01" db="EMBL/GenBank/DDBJ databases">
        <title>Genome sequence of Kobresia littledalei, the first chromosome-level genome in the family Cyperaceae.</title>
        <authorList>
            <person name="Qu G."/>
        </authorList>
    </citation>
    <scope>NUCLEOTIDE SEQUENCE</scope>
    <source>
        <strain evidence="10">C.B.Clarke</strain>
        <tissue evidence="10">Leaf</tissue>
    </source>
</reference>
<protein>
    <recommendedName>
        <fullName evidence="3">RING-type E3 ubiquitin transferase</fullName>
        <ecNumber evidence="3">2.3.2.27</ecNumber>
    </recommendedName>
</protein>
<comment type="catalytic activity">
    <reaction evidence="1">
        <text>S-ubiquitinyl-[E2 ubiquitin-conjugating enzyme]-L-cysteine + [acceptor protein]-L-lysine = [E2 ubiquitin-conjugating enzyme]-L-cysteine + N(6)-ubiquitinyl-[acceptor protein]-L-lysine.</text>
        <dbReference type="EC" id="2.3.2.27"/>
    </reaction>
</comment>
<dbReference type="SMART" id="SM00185">
    <property type="entry name" value="ARM"/>
    <property type="match status" value="3"/>
</dbReference>
<dbReference type="InterPro" id="IPR045210">
    <property type="entry name" value="RING-Ubox_PUB"/>
</dbReference>
<evidence type="ECO:0000313" key="11">
    <source>
        <dbReference type="Proteomes" id="UP000623129"/>
    </source>
</evidence>
<evidence type="ECO:0000256" key="1">
    <source>
        <dbReference type="ARBA" id="ARBA00000900"/>
    </source>
</evidence>
<dbReference type="AlphaFoldDB" id="A0A833R4D0"/>
<dbReference type="Pfam" id="PF04564">
    <property type="entry name" value="U-box"/>
    <property type="match status" value="1"/>
</dbReference>
<dbReference type="Proteomes" id="UP000623129">
    <property type="component" value="Unassembled WGS sequence"/>
</dbReference>